<name>A0A286UH72_9AGAM</name>
<dbReference type="Pfam" id="PF10346">
    <property type="entry name" value="Con-6"/>
    <property type="match status" value="1"/>
</dbReference>
<evidence type="ECO:0000313" key="3">
    <source>
        <dbReference type="Proteomes" id="UP000217199"/>
    </source>
</evidence>
<dbReference type="InterPro" id="IPR018824">
    <property type="entry name" value="Conidiation-specific_6"/>
</dbReference>
<proteinExistence type="predicted"/>
<feature type="compositionally biased region" description="Basic residues" evidence="1">
    <location>
        <begin position="103"/>
        <end position="113"/>
    </location>
</feature>
<gene>
    <name evidence="2" type="ORF">PNOK_0582000</name>
</gene>
<evidence type="ECO:0000313" key="2">
    <source>
        <dbReference type="EMBL" id="PAV18976.1"/>
    </source>
</evidence>
<dbReference type="AlphaFoldDB" id="A0A286UH72"/>
<protein>
    <submittedName>
        <fullName evidence="2">Uncharacterized protein</fullName>
    </submittedName>
</protein>
<dbReference type="InParanoid" id="A0A286UH72"/>
<dbReference type="EMBL" id="NBII01000005">
    <property type="protein sequence ID" value="PAV18976.1"/>
    <property type="molecule type" value="Genomic_DNA"/>
</dbReference>
<sequence>MSYNHEELMCPELSVSEVCIAVGDSAVPTKDVLLDSCKMDRCHRIPEVNGTILSTTGSHNGTFNDIERGINDDDGSQYDLNSETIQNTRINENMTPRRELRRSSLKSGIRRKSTTTSVDSPRKRVNFVDESHSNHVLAGYKATLHNPNVSEEARNHAREILLFHNEL</sequence>
<reference evidence="2 3" key="1">
    <citation type="journal article" date="2017" name="Mol. Ecol.">
        <title>Comparative and population genomic landscape of Phellinus noxius: A hypervariable fungus causing root rot in trees.</title>
        <authorList>
            <person name="Chung C.L."/>
            <person name="Lee T.J."/>
            <person name="Akiba M."/>
            <person name="Lee H.H."/>
            <person name="Kuo T.H."/>
            <person name="Liu D."/>
            <person name="Ke H.M."/>
            <person name="Yokoi T."/>
            <person name="Roa M.B."/>
            <person name="Lu M.J."/>
            <person name="Chang Y.Y."/>
            <person name="Ann P.J."/>
            <person name="Tsai J.N."/>
            <person name="Chen C.Y."/>
            <person name="Tzean S.S."/>
            <person name="Ota Y."/>
            <person name="Hattori T."/>
            <person name="Sahashi N."/>
            <person name="Liou R.F."/>
            <person name="Kikuchi T."/>
            <person name="Tsai I.J."/>
        </authorList>
    </citation>
    <scope>NUCLEOTIDE SEQUENCE [LARGE SCALE GENOMIC DNA]</scope>
    <source>
        <strain evidence="2 3">FFPRI411160</strain>
    </source>
</reference>
<organism evidence="2 3">
    <name type="scientific">Pyrrhoderma noxium</name>
    <dbReference type="NCBI Taxonomy" id="2282107"/>
    <lineage>
        <taxon>Eukaryota</taxon>
        <taxon>Fungi</taxon>
        <taxon>Dikarya</taxon>
        <taxon>Basidiomycota</taxon>
        <taxon>Agaricomycotina</taxon>
        <taxon>Agaricomycetes</taxon>
        <taxon>Hymenochaetales</taxon>
        <taxon>Hymenochaetaceae</taxon>
        <taxon>Pyrrhoderma</taxon>
    </lineage>
</organism>
<keyword evidence="3" id="KW-1185">Reference proteome</keyword>
<dbReference type="OrthoDB" id="5419162at2759"/>
<dbReference type="Proteomes" id="UP000217199">
    <property type="component" value="Unassembled WGS sequence"/>
</dbReference>
<evidence type="ECO:0000256" key="1">
    <source>
        <dbReference type="SAM" id="MobiDB-lite"/>
    </source>
</evidence>
<feature type="region of interest" description="Disordered" evidence="1">
    <location>
        <begin position="94"/>
        <end position="123"/>
    </location>
</feature>
<comment type="caution">
    <text evidence="2">The sequence shown here is derived from an EMBL/GenBank/DDBJ whole genome shotgun (WGS) entry which is preliminary data.</text>
</comment>
<accession>A0A286UH72</accession>